<keyword evidence="7" id="KW-0472">Membrane</keyword>
<dbReference type="Pfam" id="PF01435">
    <property type="entry name" value="Peptidase_M48"/>
    <property type="match status" value="1"/>
</dbReference>
<keyword evidence="7" id="KW-0812">Transmembrane</keyword>
<keyword evidence="3 6" id="KW-0378">Hydrolase</keyword>
<evidence type="ECO:0000256" key="4">
    <source>
        <dbReference type="ARBA" id="ARBA00022833"/>
    </source>
</evidence>
<dbReference type="Proteomes" id="UP000694300">
    <property type="component" value="Unassembled WGS sequence"/>
</dbReference>
<proteinExistence type="inferred from homology"/>
<feature type="transmembrane region" description="Helical" evidence="7">
    <location>
        <begin position="288"/>
        <end position="309"/>
    </location>
</feature>
<accession>A0ABS6U2S4</accession>
<keyword evidence="4 6" id="KW-0862">Zinc</keyword>
<dbReference type="PANTHER" id="PTHR34978">
    <property type="entry name" value="POSSIBLE SENSOR-TRANSDUCER PROTEIN BLAR"/>
    <property type="match status" value="1"/>
</dbReference>
<name>A0ABS6U2S4_9PSEU</name>
<comment type="cofactor">
    <cofactor evidence="6">
        <name>Zn(2+)</name>
        <dbReference type="ChEBI" id="CHEBI:29105"/>
    </cofactor>
    <text evidence="6">Binds 1 zinc ion per subunit.</text>
</comment>
<evidence type="ECO:0000256" key="5">
    <source>
        <dbReference type="ARBA" id="ARBA00023049"/>
    </source>
</evidence>
<evidence type="ECO:0000259" key="8">
    <source>
        <dbReference type="Pfam" id="PF01435"/>
    </source>
</evidence>
<comment type="similarity">
    <text evidence="6">Belongs to the peptidase M48 family.</text>
</comment>
<evidence type="ECO:0000256" key="7">
    <source>
        <dbReference type="SAM" id="Phobius"/>
    </source>
</evidence>
<gene>
    <name evidence="9" type="ORF">I4I82_02415</name>
</gene>
<keyword evidence="5 6" id="KW-0482">Metalloprotease</keyword>
<feature type="transmembrane region" description="Helical" evidence="7">
    <location>
        <begin position="94"/>
        <end position="115"/>
    </location>
</feature>
<evidence type="ECO:0000256" key="6">
    <source>
        <dbReference type="RuleBase" id="RU003983"/>
    </source>
</evidence>
<evidence type="ECO:0000256" key="3">
    <source>
        <dbReference type="ARBA" id="ARBA00022801"/>
    </source>
</evidence>
<protein>
    <submittedName>
        <fullName evidence="9">M56 family metallopeptidase</fullName>
    </submittedName>
</protein>
<feature type="transmembrane region" description="Helical" evidence="7">
    <location>
        <begin position="39"/>
        <end position="59"/>
    </location>
</feature>
<sequence>MSLAACLLAYSMVVAVLGPPLLARATRSGAAPRLGMITWSAAMGSVVLSWALAGALLTADLVRGWGRLDQLLAGCFATLQAAAVGGYGGFLQAVIAVVTATTVLALAVLAARVAAGVRRARVHSRRHAEAAVLAARGAARGPGGSVVLEVEQRSVYCLAGRPSTIVITSGALAALADDQLAAVLDHEQAHLAGHHHQLLGLARALARTLPGIRLFTEGAVELARLAEMRADDAATRRHGADTVVGALLALAAPGLVSASAPAPALGAGGVGVAERVERLLFPPASARLRLAVVLTGLLVGPVIAAALVVTESPLCITTLG</sequence>
<evidence type="ECO:0000256" key="1">
    <source>
        <dbReference type="ARBA" id="ARBA00022670"/>
    </source>
</evidence>
<evidence type="ECO:0000313" key="10">
    <source>
        <dbReference type="Proteomes" id="UP000694300"/>
    </source>
</evidence>
<dbReference type="RefSeq" id="WP_218595081.1">
    <property type="nucleotide sequence ID" value="NZ_JADQDF010000001.1"/>
</dbReference>
<dbReference type="InterPro" id="IPR001915">
    <property type="entry name" value="Peptidase_M48"/>
</dbReference>
<keyword evidence="10" id="KW-1185">Reference proteome</keyword>
<comment type="caution">
    <text evidence="9">The sequence shown here is derived from an EMBL/GenBank/DDBJ whole genome shotgun (WGS) entry which is preliminary data.</text>
</comment>
<feature type="transmembrane region" description="Helical" evidence="7">
    <location>
        <begin position="71"/>
        <end position="88"/>
    </location>
</feature>
<dbReference type="PANTHER" id="PTHR34978:SF3">
    <property type="entry name" value="SLR0241 PROTEIN"/>
    <property type="match status" value="1"/>
</dbReference>
<dbReference type="CDD" id="cd07326">
    <property type="entry name" value="M56_BlaR1_MecR1_like"/>
    <property type="match status" value="1"/>
</dbReference>
<reference evidence="9 10" key="1">
    <citation type="submission" date="2020-11" db="EMBL/GenBank/DDBJ databases">
        <title>Pseudonocardia abyssalis sp. nov. and Pseudonocardia oceani sp. nov., description and phylogenomic analysis of two novel actinomycetes isolated from the deep Southern Ocean.</title>
        <authorList>
            <person name="Parra J."/>
        </authorList>
    </citation>
    <scope>NUCLEOTIDE SEQUENCE [LARGE SCALE GENOMIC DNA]</scope>
    <source>
        <strain evidence="10">KRD185</strain>
    </source>
</reference>
<keyword evidence="1 6" id="KW-0645">Protease</keyword>
<evidence type="ECO:0000256" key="2">
    <source>
        <dbReference type="ARBA" id="ARBA00022723"/>
    </source>
</evidence>
<evidence type="ECO:0000313" key="9">
    <source>
        <dbReference type="EMBL" id="MBW0126547.1"/>
    </source>
</evidence>
<dbReference type="InterPro" id="IPR052173">
    <property type="entry name" value="Beta-lactam_resp_regulator"/>
</dbReference>
<keyword evidence="2" id="KW-0479">Metal-binding</keyword>
<organism evidence="9 10">
    <name type="scientific">Pseudonocardia oceani</name>
    <dbReference type="NCBI Taxonomy" id="2792013"/>
    <lineage>
        <taxon>Bacteria</taxon>
        <taxon>Bacillati</taxon>
        <taxon>Actinomycetota</taxon>
        <taxon>Actinomycetes</taxon>
        <taxon>Pseudonocardiales</taxon>
        <taxon>Pseudonocardiaceae</taxon>
        <taxon>Pseudonocardia</taxon>
    </lineage>
</organism>
<keyword evidence="7" id="KW-1133">Transmembrane helix</keyword>
<feature type="domain" description="Peptidase M48" evidence="8">
    <location>
        <begin position="151"/>
        <end position="197"/>
    </location>
</feature>
<dbReference type="EMBL" id="JADQDF010000001">
    <property type="protein sequence ID" value="MBW0126547.1"/>
    <property type="molecule type" value="Genomic_DNA"/>
</dbReference>